<dbReference type="InterPro" id="IPR029062">
    <property type="entry name" value="Class_I_gatase-like"/>
</dbReference>
<dbReference type="Pfam" id="PF07722">
    <property type="entry name" value="Peptidase_C26"/>
    <property type="match status" value="1"/>
</dbReference>
<protein>
    <submittedName>
        <fullName evidence="1">Putative glutamine amidotransferase</fullName>
    </submittedName>
</protein>
<keyword evidence="1" id="KW-0808">Transferase</keyword>
<comment type="caution">
    <text evidence="1">The sequence shown here is derived from an EMBL/GenBank/DDBJ whole genome shotgun (WGS) entry which is preliminary data.</text>
</comment>
<reference evidence="1 2" key="1">
    <citation type="submission" date="2019-03" db="EMBL/GenBank/DDBJ databases">
        <title>Genomic Encyclopedia of Type Strains, Phase IV (KMG-IV): sequencing the most valuable type-strain genomes for metagenomic binning, comparative biology and taxonomic classification.</title>
        <authorList>
            <person name="Goeker M."/>
        </authorList>
    </citation>
    <scope>NUCLEOTIDE SEQUENCE [LARGE SCALE GENOMIC DNA]</scope>
    <source>
        <strain evidence="1 2">DSM 45707</strain>
    </source>
</reference>
<evidence type="ECO:0000313" key="1">
    <source>
        <dbReference type="EMBL" id="TCS94698.1"/>
    </source>
</evidence>
<evidence type="ECO:0000313" key="2">
    <source>
        <dbReference type="Proteomes" id="UP000294937"/>
    </source>
</evidence>
<dbReference type="InterPro" id="IPR011697">
    <property type="entry name" value="Peptidase_C26"/>
</dbReference>
<dbReference type="PROSITE" id="PS51273">
    <property type="entry name" value="GATASE_TYPE_1"/>
    <property type="match status" value="1"/>
</dbReference>
<sequence length="231" mass="25645">MKPIIGITMSLEENKQFTARQYTDAIIQAGGIPVLLPYTVDQTVINQWAHYIDGLLLTGGGDIDPILFDEEPIPGLGGIEPERDEMEIALIEQCMVHQKPIFGICRGCQILNVALGGDMYQDLPSQKQELLQHSQRAPRSHGAHLIRIEENTLLHQIIGKISTKVNTYHHQANRNPAPSLRVSATASDGVVEAVEGTSYPFMIGVQWHPEHMTQTTEDAKKLFQAFVQACK</sequence>
<dbReference type="CDD" id="cd01745">
    <property type="entry name" value="GATase1_2"/>
    <property type="match status" value="1"/>
</dbReference>
<dbReference type="GO" id="GO:0016740">
    <property type="term" value="F:transferase activity"/>
    <property type="evidence" value="ECO:0007669"/>
    <property type="project" value="UniProtKB-KW"/>
</dbReference>
<dbReference type="Proteomes" id="UP000294937">
    <property type="component" value="Unassembled WGS sequence"/>
</dbReference>
<dbReference type="GO" id="GO:0005829">
    <property type="term" value="C:cytosol"/>
    <property type="evidence" value="ECO:0007669"/>
    <property type="project" value="TreeGrafter"/>
</dbReference>
<dbReference type="EMBL" id="SMAG01000003">
    <property type="protein sequence ID" value="TCS94698.1"/>
    <property type="molecule type" value="Genomic_DNA"/>
</dbReference>
<dbReference type="Gene3D" id="3.40.50.880">
    <property type="match status" value="1"/>
</dbReference>
<dbReference type="PANTHER" id="PTHR43235">
    <property type="entry name" value="GLUTAMINE AMIDOTRANSFERASE PB2B2.05-RELATED"/>
    <property type="match status" value="1"/>
</dbReference>
<dbReference type="FunFam" id="3.40.50.880:FF:000030">
    <property type="entry name" value="Gamma-glutamyl-gamma-aminobutyrate hydrolase PuuD"/>
    <property type="match status" value="1"/>
</dbReference>
<keyword evidence="2" id="KW-1185">Reference proteome</keyword>
<dbReference type="SUPFAM" id="SSF52317">
    <property type="entry name" value="Class I glutamine amidotransferase-like"/>
    <property type="match status" value="1"/>
</dbReference>
<proteinExistence type="predicted"/>
<name>A0A4R3L6K0_9BACL</name>
<accession>A0A4R3L6K0</accession>
<gene>
    <name evidence="1" type="ORF">EDD58_103114</name>
</gene>
<dbReference type="GO" id="GO:0006598">
    <property type="term" value="P:polyamine catabolic process"/>
    <property type="evidence" value="ECO:0007669"/>
    <property type="project" value="TreeGrafter"/>
</dbReference>
<dbReference type="GO" id="GO:0033969">
    <property type="term" value="F:gamma-glutamyl-gamma-aminobutyrate hydrolase activity"/>
    <property type="evidence" value="ECO:0007669"/>
    <property type="project" value="TreeGrafter"/>
</dbReference>
<dbReference type="PANTHER" id="PTHR43235:SF1">
    <property type="entry name" value="GLUTAMINE AMIDOTRANSFERASE PB2B2.05-RELATED"/>
    <property type="match status" value="1"/>
</dbReference>
<dbReference type="OrthoDB" id="9813383at2"/>
<organism evidence="1 2">
    <name type="scientific">Hazenella coriacea</name>
    <dbReference type="NCBI Taxonomy" id="1179467"/>
    <lineage>
        <taxon>Bacteria</taxon>
        <taxon>Bacillati</taxon>
        <taxon>Bacillota</taxon>
        <taxon>Bacilli</taxon>
        <taxon>Bacillales</taxon>
        <taxon>Thermoactinomycetaceae</taxon>
        <taxon>Hazenella</taxon>
    </lineage>
</organism>
<keyword evidence="1" id="KW-0315">Glutamine amidotransferase</keyword>
<dbReference type="AlphaFoldDB" id="A0A4R3L6K0"/>
<dbReference type="InterPro" id="IPR044668">
    <property type="entry name" value="PuuD-like"/>
</dbReference>